<evidence type="ECO:0000313" key="4">
    <source>
        <dbReference type="Proteomes" id="UP000178091"/>
    </source>
</evidence>
<feature type="domain" description="Peptidase S11 D-alanyl-D-alanine carboxypeptidase A N-terminal" evidence="2">
    <location>
        <begin position="57"/>
        <end position="276"/>
    </location>
</feature>
<dbReference type="PANTHER" id="PTHR35333:SF4">
    <property type="entry name" value="SLR0121 PROTEIN"/>
    <property type="match status" value="1"/>
</dbReference>
<accession>A0A1F4XUE7</accession>
<dbReference type="GO" id="GO:0008800">
    <property type="term" value="F:beta-lactamase activity"/>
    <property type="evidence" value="ECO:0007669"/>
    <property type="project" value="InterPro"/>
</dbReference>
<proteinExistence type="predicted"/>
<dbReference type="InterPro" id="IPR001967">
    <property type="entry name" value="Peptidase_S11_N"/>
</dbReference>
<keyword evidence="1" id="KW-0812">Transmembrane</keyword>
<dbReference type="Gene3D" id="3.40.710.10">
    <property type="entry name" value="DD-peptidase/beta-lactamase superfamily"/>
    <property type="match status" value="1"/>
</dbReference>
<reference evidence="3 4" key="1">
    <citation type="journal article" date="2016" name="Nat. Commun.">
        <title>Thousands of microbial genomes shed light on interconnected biogeochemical processes in an aquifer system.</title>
        <authorList>
            <person name="Anantharaman K."/>
            <person name="Brown C.T."/>
            <person name="Hug L.A."/>
            <person name="Sharon I."/>
            <person name="Castelle C.J."/>
            <person name="Probst A.J."/>
            <person name="Thomas B.C."/>
            <person name="Singh A."/>
            <person name="Wilkins M.J."/>
            <person name="Karaoz U."/>
            <person name="Brodie E.L."/>
            <person name="Williams K.H."/>
            <person name="Hubbard S.S."/>
            <person name="Banfield J.F."/>
        </authorList>
    </citation>
    <scope>NUCLEOTIDE SEQUENCE [LARGE SCALE GENOMIC DNA]</scope>
</reference>
<dbReference type="GO" id="GO:0046677">
    <property type="term" value="P:response to antibiotic"/>
    <property type="evidence" value="ECO:0007669"/>
    <property type="project" value="InterPro"/>
</dbReference>
<dbReference type="Proteomes" id="UP000178091">
    <property type="component" value="Unassembled WGS sequence"/>
</dbReference>
<dbReference type="InterPro" id="IPR000871">
    <property type="entry name" value="Beta-lactam_class-A"/>
</dbReference>
<keyword evidence="1" id="KW-0472">Membrane</keyword>
<gene>
    <name evidence="3" type="ORF">A3F55_00660</name>
</gene>
<dbReference type="GO" id="GO:0030655">
    <property type="term" value="P:beta-lactam antibiotic catabolic process"/>
    <property type="evidence" value="ECO:0007669"/>
    <property type="project" value="InterPro"/>
</dbReference>
<protein>
    <recommendedName>
        <fullName evidence="2">Peptidase S11 D-alanyl-D-alanine carboxypeptidase A N-terminal domain-containing protein</fullName>
    </recommendedName>
</protein>
<organism evidence="3 4">
    <name type="scientific">Candidatus Adlerbacteria bacterium RIFCSPHIGHO2_12_FULL_53_18</name>
    <dbReference type="NCBI Taxonomy" id="1797242"/>
    <lineage>
        <taxon>Bacteria</taxon>
        <taxon>Candidatus Adleribacteriota</taxon>
    </lineage>
</organism>
<dbReference type="EMBL" id="MEWW01000001">
    <property type="protein sequence ID" value="OGC85264.1"/>
    <property type="molecule type" value="Genomic_DNA"/>
</dbReference>
<evidence type="ECO:0000259" key="2">
    <source>
        <dbReference type="Pfam" id="PF00768"/>
    </source>
</evidence>
<feature type="transmembrane region" description="Helical" evidence="1">
    <location>
        <begin position="12"/>
        <end position="31"/>
    </location>
</feature>
<keyword evidence="1" id="KW-1133">Transmembrane helix</keyword>
<dbReference type="PANTHER" id="PTHR35333">
    <property type="entry name" value="BETA-LACTAMASE"/>
    <property type="match status" value="1"/>
</dbReference>
<comment type="caution">
    <text evidence="3">The sequence shown here is derived from an EMBL/GenBank/DDBJ whole genome shotgun (WGS) entry which is preliminary data.</text>
</comment>
<dbReference type="Pfam" id="PF00768">
    <property type="entry name" value="Peptidase_S11"/>
    <property type="match status" value="1"/>
</dbReference>
<sequence>MRSLFDKLFSYLLSVGLACAVLALGLSLIYWRAATEPAGAQEEEWPAPFVLDEHLLVADAAAVYDPVGNQMLYEKNANEALPLASLTKLIAAQAVLERQEPDSLVPITPTSIIPEGDWGFLVGEEWPLRELVRFALAASSNDAIAAAAESLGANYLATINNEAQELGLSKTHILNPTGLDESASTAGGYGSAYDMALLATVFLQEHPIFFEATTAPFVTITHGTRTLTATSTAGPLLDIPGLIGAKTGYTDLAGGNLIAAVDLELGRPLIIAVLGSTREGRFADVKVLLEAARRK</sequence>
<dbReference type="PROSITE" id="PS51257">
    <property type="entry name" value="PROKAR_LIPOPROTEIN"/>
    <property type="match status" value="1"/>
</dbReference>
<dbReference type="AlphaFoldDB" id="A0A1F4XUE7"/>
<evidence type="ECO:0000313" key="3">
    <source>
        <dbReference type="EMBL" id="OGC85264.1"/>
    </source>
</evidence>
<dbReference type="GO" id="GO:0009002">
    <property type="term" value="F:serine-type D-Ala-D-Ala carboxypeptidase activity"/>
    <property type="evidence" value="ECO:0007669"/>
    <property type="project" value="InterPro"/>
</dbReference>
<evidence type="ECO:0000256" key="1">
    <source>
        <dbReference type="SAM" id="Phobius"/>
    </source>
</evidence>
<dbReference type="InterPro" id="IPR012338">
    <property type="entry name" value="Beta-lactam/transpept-like"/>
</dbReference>
<dbReference type="GO" id="GO:0006508">
    <property type="term" value="P:proteolysis"/>
    <property type="evidence" value="ECO:0007669"/>
    <property type="project" value="InterPro"/>
</dbReference>
<dbReference type="SUPFAM" id="SSF56601">
    <property type="entry name" value="beta-lactamase/transpeptidase-like"/>
    <property type="match status" value="1"/>
</dbReference>
<name>A0A1F4XUE7_9BACT</name>